<evidence type="ECO:0000313" key="10">
    <source>
        <dbReference type="EMBL" id="KAE9290719.1"/>
    </source>
</evidence>
<dbReference type="Proteomes" id="UP000486351">
    <property type="component" value="Unassembled WGS sequence"/>
</dbReference>
<dbReference type="Proteomes" id="UP000476176">
    <property type="component" value="Unassembled WGS sequence"/>
</dbReference>
<dbReference type="Proteomes" id="UP000440367">
    <property type="component" value="Unassembled WGS sequence"/>
</dbReference>
<comment type="caution">
    <text evidence="2">The sequence shown here is derived from an EMBL/GenBank/DDBJ whole genome shotgun (WGS) entry which is preliminary data.</text>
</comment>
<evidence type="ECO:0000313" key="3">
    <source>
        <dbReference type="EMBL" id="KAE8961030.1"/>
    </source>
</evidence>
<name>A0A6A3EE14_9STRA</name>
<evidence type="ECO:0000313" key="13">
    <source>
        <dbReference type="Proteomes" id="UP000433483"/>
    </source>
</evidence>
<dbReference type="EMBL" id="QXGD01001689">
    <property type="protein sequence ID" value="KAE9200927.1"/>
    <property type="molecule type" value="Genomic_DNA"/>
</dbReference>
<dbReference type="EMBL" id="QXGF01001685">
    <property type="protein sequence ID" value="KAE8928398.1"/>
    <property type="molecule type" value="Genomic_DNA"/>
</dbReference>
<dbReference type="Proteomes" id="UP000437068">
    <property type="component" value="Unassembled WGS sequence"/>
</dbReference>
<evidence type="ECO:0000313" key="5">
    <source>
        <dbReference type="EMBL" id="KAE9087765.1"/>
    </source>
</evidence>
<evidence type="ECO:0000313" key="20">
    <source>
        <dbReference type="Proteomes" id="UP000486351"/>
    </source>
</evidence>
<dbReference type="Proteomes" id="UP000441208">
    <property type="component" value="Unassembled WGS sequence"/>
</dbReference>
<sequence>MHQSLCYPIVCCLSTTLMCMTCCDVIIRCTHEIPSHTDNRSTMLFTVEFKCPKAVLFHATTAANNL</sequence>
<feature type="signal peptide" evidence="1">
    <location>
        <begin position="1"/>
        <end position="19"/>
    </location>
</feature>
<feature type="chain" id="PRO_5036163660" description="Secreted protein" evidence="1">
    <location>
        <begin position="20"/>
        <end position="66"/>
    </location>
</feature>
<dbReference type="EMBL" id="QXFX01001593">
    <property type="protein sequence ID" value="KAE9087765.1"/>
    <property type="molecule type" value="Genomic_DNA"/>
</dbReference>
<evidence type="ECO:0000313" key="7">
    <source>
        <dbReference type="EMBL" id="KAE9187536.1"/>
    </source>
</evidence>
<dbReference type="Proteomes" id="UP000460718">
    <property type="component" value="Unassembled WGS sequence"/>
</dbReference>
<dbReference type="EMBL" id="QXGE01001583">
    <property type="protein sequence ID" value="KAE9290719.1"/>
    <property type="molecule type" value="Genomic_DNA"/>
</dbReference>
<dbReference type="EMBL" id="QXGC01001632">
    <property type="protein sequence ID" value="KAE9199044.1"/>
    <property type="molecule type" value="Genomic_DNA"/>
</dbReference>
<gene>
    <name evidence="10" type="ORF">PF001_g19497</name>
    <name evidence="9" type="ORF">PF002_g21686</name>
    <name evidence="8" type="ORF">PF004_g19381</name>
    <name evidence="7" type="ORF">PF005_g20417</name>
    <name evidence="6" type="ORF">PF006_g19396</name>
    <name evidence="4" type="ORF">PF007_g20502</name>
    <name evidence="11" type="ORF">PF008_g19811</name>
    <name evidence="2" type="ORF">PF009_g21460</name>
    <name evidence="5" type="ORF">PF010_g19611</name>
    <name evidence="3" type="ORF">PF011_g29897</name>
</gene>
<reference evidence="12 13" key="1">
    <citation type="submission" date="2018-08" db="EMBL/GenBank/DDBJ databases">
        <title>Genomic investigation of the strawberry pathogen Phytophthora fragariae indicates pathogenicity is determined by transcriptional variation in three key races.</title>
        <authorList>
            <person name="Adams T.M."/>
            <person name="Armitage A.D."/>
            <person name="Sobczyk M.K."/>
            <person name="Bates H.J."/>
            <person name="Dunwell J.M."/>
            <person name="Nellist C.F."/>
            <person name="Harrison R.J."/>
        </authorList>
    </citation>
    <scope>NUCLEOTIDE SEQUENCE [LARGE SCALE GENOMIC DNA]</scope>
    <source>
        <strain evidence="10 14">A4</strain>
        <strain evidence="9 15">BC-1</strain>
        <strain evidence="8 19">BC-23</strain>
        <strain evidence="7 13">NOV-27</strain>
        <strain evidence="6 16">NOV-5</strain>
        <strain evidence="4 17">NOV-71</strain>
        <strain evidence="11 20">NOV-77</strain>
        <strain evidence="2 12">NOV-9</strain>
        <strain evidence="5 21">ONT-3</strain>
        <strain evidence="3 18">SCRP245</strain>
    </source>
</reference>
<dbReference type="EMBL" id="QXFZ01001646">
    <property type="protein sequence ID" value="KAE9087119.1"/>
    <property type="molecule type" value="Genomic_DNA"/>
</dbReference>
<dbReference type="Proteomes" id="UP000488956">
    <property type="component" value="Unassembled WGS sequence"/>
</dbReference>
<dbReference type="Proteomes" id="UP000433483">
    <property type="component" value="Unassembled WGS sequence"/>
</dbReference>
<evidence type="ECO:0000313" key="4">
    <source>
        <dbReference type="EMBL" id="KAE9087119.1"/>
    </source>
</evidence>
<evidence type="ECO:0000313" key="16">
    <source>
        <dbReference type="Proteomes" id="UP000440732"/>
    </source>
</evidence>
<evidence type="ECO:0008006" key="22">
    <source>
        <dbReference type="Google" id="ProtNLM"/>
    </source>
</evidence>
<dbReference type="EMBL" id="QXGA01001596">
    <property type="protein sequence ID" value="KAE9114943.1"/>
    <property type="molecule type" value="Genomic_DNA"/>
</dbReference>
<dbReference type="AlphaFoldDB" id="A0A6A3EE14"/>
<evidence type="ECO:0000313" key="8">
    <source>
        <dbReference type="EMBL" id="KAE9199044.1"/>
    </source>
</evidence>
<dbReference type="EMBL" id="QXGB01001648">
    <property type="protein sequence ID" value="KAE9187536.1"/>
    <property type="molecule type" value="Genomic_DNA"/>
</dbReference>
<evidence type="ECO:0000313" key="19">
    <source>
        <dbReference type="Proteomes" id="UP000476176"/>
    </source>
</evidence>
<evidence type="ECO:0000313" key="6">
    <source>
        <dbReference type="EMBL" id="KAE9114943.1"/>
    </source>
</evidence>
<evidence type="ECO:0000313" key="9">
    <source>
        <dbReference type="EMBL" id="KAE9200927.1"/>
    </source>
</evidence>
<evidence type="ECO:0000256" key="1">
    <source>
        <dbReference type="SAM" id="SignalP"/>
    </source>
</evidence>
<keyword evidence="1" id="KW-0732">Signal</keyword>
<dbReference type="Proteomes" id="UP000440732">
    <property type="component" value="Unassembled WGS sequence"/>
</dbReference>
<proteinExistence type="predicted"/>
<organism evidence="2 12">
    <name type="scientific">Phytophthora fragariae</name>
    <dbReference type="NCBI Taxonomy" id="53985"/>
    <lineage>
        <taxon>Eukaryota</taxon>
        <taxon>Sar</taxon>
        <taxon>Stramenopiles</taxon>
        <taxon>Oomycota</taxon>
        <taxon>Peronosporomycetes</taxon>
        <taxon>Peronosporales</taxon>
        <taxon>Peronosporaceae</taxon>
        <taxon>Phytophthora</taxon>
    </lineage>
</organism>
<evidence type="ECO:0000313" key="2">
    <source>
        <dbReference type="EMBL" id="KAE8928398.1"/>
    </source>
</evidence>
<keyword evidence="13" id="KW-1185">Reference proteome</keyword>
<evidence type="ECO:0000313" key="17">
    <source>
        <dbReference type="Proteomes" id="UP000441208"/>
    </source>
</evidence>
<dbReference type="Proteomes" id="UP000429523">
    <property type="component" value="Unassembled WGS sequence"/>
</dbReference>
<evidence type="ECO:0000313" key="18">
    <source>
        <dbReference type="Proteomes" id="UP000460718"/>
    </source>
</evidence>
<evidence type="ECO:0000313" key="21">
    <source>
        <dbReference type="Proteomes" id="UP000488956"/>
    </source>
</evidence>
<evidence type="ECO:0000313" key="11">
    <source>
        <dbReference type="EMBL" id="KAE9313158.1"/>
    </source>
</evidence>
<protein>
    <recommendedName>
        <fullName evidence="22">Secreted protein</fullName>
    </recommendedName>
</protein>
<accession>A0A6A3EE14</accession>
<dbReference type="EMBL" id="QXFW01005768">
    <property type="protein sequence ID" value="KAE8961030.1"/>
    <property type="molecule type" value="Genomic_DNA"/>
</dbReference>
<evidence type="ECO:0000313" key="14">
    <source>
        <dbReference type="Proteomes" id="UP000437068"/>
    </source>
</evidence>
<dbReference type="EMBL" id="QXFY01001626">
    <property type="protein sequence ID" value="KAE9313158.1"/>
    <property type="molecule type" value="Genomic_DNA"/>
</dbReference>
<evidence type="ECO:0000313" key="12">
    <source>
        <dbReference type="Proteomes" id="UP000429523"/>
    </source>
</evidence>
<evidence type="ECO:0000313" key="15">
    <source>
        <dbReference type="Proteomes" id="UP000440367"/>
    </source>
</evidence>